<dbReference type="EnsemblProtists" id="EKX41043">
    <property type="protein sequence ID" value="EKX41043"/>
    <property type="gene ID" value="GUITHDRAFT_142217"/>
</dbReference>
<organism evidence="2">
    <name type="scientific">Guillardia theta (strain CCMP2712)</name>
    <name type="common">Cryptophyte</name>
    <dbReference type="NCBI Taxonomy" id="905079"/>
    <lineage>
        <taxon>Eukaryota</taxon>
        <taxon>Cryptophyceae</taxon>
        <taxon>Pyrenomonadales</taxon>
        <taxon>Geminigeraceae</taxon>
        <taxon>Guillardia</taxon>
    </lineage>
</organism>
<name>L1IXN9_GUITC</name>
<evidence type="ECO:0000256" key="1">
    <source>
        <dbReference type="SAM" id="SignalP"/>
    </source>
</evidence>
<dbReference type="InterPro" id="IPR029044">
    <property type="entry name" value="Nucleotide-diphossugar_trans"/>
</dbReference>
<dbReference type="SUPFAM" id="SSF53448">
    <property type="entry name" value="Nucleotide-diphospho-sugar transferases"/>
    <property type="match status" value="1"/>
</dbReference>
<gene>
    <name evidence="2" type="ORF">GUITHDRAFT_142217</name>
</gene>
<dbReference type="HOGENOM" id="CLU_491324_0_0_1"/>
<dbReference type="AlphaFoldDB" id="L1IXN9"/>
<dbReference type="EMBL" id="JH993026">
    <property type="protein sequence ID" value="EKX41043.1"/>
    <property type="molecule type" value="Genomic_DNA"/>
</dbReference>
<protein>
    <submittedName>
        <fullName evidence="2 3">Uncharacterized protein</fullName>
    </submittedName>
</protein>
<keyword evidence="1" id="KW-0732">Signal</keyword>
<dbReference type="KEGG" id="gtt:GUITHDRAFT_142217"/>
<evidence type="ECO:0000313" key="2">
    <source>
        <dbReference type="EMBL" id="EKX41043.1"/>
    </source>
</evidence>
<feature type="signal peptide" evidence="1">
    <location>
        <begin position="1"/>
        <end position="24"/>
    </location>
</feature>
<dbReference type="RefSeq" id="XP_005828023.1">
    <property type="nucleotide sequence ID" value="XM_005827966.1"/>
</dbReference>
<dbReference type="GeneID" id="17297821"/>
<reference evidence="2 4" key="1">
    <citation type="journal article" date="2012" name="Nature">
        <title>Algal genomes reveal evolutionary mosaicism and the fate of nucleomorphs.</title>
        <authorList>
            <consortium name="DOE Joint Genome Institute"/>
            <person name="Curtis B.A."/>
            <person name="Tanifuji G."/>
            <person name="Burki F."/>
            <person name="Gruber A."/>
            <person name="Irimia M."/>
            <person name="Maruyama S."/>
            <person name="Arias M.C."/>
            <person name="Ball S.G."/>
            <person name="Gile G.H."/>
            <person name="Hirakawa Y."/>
            <person name="Hopkins J.F."/>
            <person name="Kuo A."/>
            <person name="Rensing S.A."/>
            <person name="Schmutz J."/>
            <person name="Symeonidi A."/>
            <person name="Elias M."/>
            <person name="Eveleigh R.J."/>
            <person name="Herman E.K."/>
            <person name="Klute M.J."/>
            <person name="Nakayama T."/>
            <person name="Obornik M."/>
            <person name="Reyes-Prieto A."/>
            <person name="Armbrust E.V."/>
            <person name="Aves S.J."/>
            <person name="Beiko R.G."/>
            <person name="Coutinho P."/>
            <person name="Dacks J.B."/>
            <person name="Durnford D.G."/>
            <person name="Fast N.M."/>
            <person name="Green B.R."/>
            <person name="Grisdale C.J."/>
            <person name="Hempel F."/>
            <person name="Henrissat B."/>
            <person name="Hoppner M.P."/>
            <person name="Ishida K."/>
            <person name="Kim E."/>
            <person name="Koreny L."/>
            <person name="Kroth P.G."/>
            <person name="Liu Y."/>
            <person name="Malik S.B."/>
            <person name="Maier U.G."/>
            <person name="McRose D."/>
            <person name="Mock T."/>
            <person name="Neilson J.A."/>
            <person name="Onodera N.T."/>
            <person name="Poole A.M."/>
            <person name="Pritham E.J."/>
            <person name="Richards T.A."/>
            <person name="Rocap G."/>
            <person name="Roy S.W."/>
            <person name="Sarai C."/>
            <person name="Schaack S."/>
            <person name="Shirato S."/>
            <person name="Slamovits C.H."/>
            <person name="Spencer D.F."/>
            <person name="Suzuki S."/>
            <person name="Worden A.Z."/>
            <person name="Zauner S."/>
            <person name="Barry K."/>
            <person name="Bell C."/>
            <person name="Bharti A.K."/>
            <person name="Crow J.A."/>
            <person name="Grimwood J."/>
            <person name="Kramer R."/>
            <person name="Lindquist E."/>
            <person name="Lucas S."/>
            <person name="Salamov A."/>
            <person name="McFadden G.I."/>
            <person name="Lane C.E."/>
            <person name="Keeling P.J."/>
            <person name="Gray M.W."/>
            <person name="Grigoriev I.V."/>
            <person name="Archibald J.M."/>
        </authorList>
    </citation>
    <scope>NUCLEOTIDE SEQUENCE</scope>
    <source>
        <strain evidence="2 4">CCMP2712</strain>
    </source>
</reference>
<reference evidence="4" key="2">
    <citation type="submission" date="2012-11" db="EMBL/GenBank/DDBJ databases">
        <authorList>
            <person name="Kuo A."/>
            <person name="Curtis B.A."/>
            <person name="Tanifuji G."/>
            <person name="Burki F."/>
            <person name="Gruber A."/>
            <person name="Irimia M."/>
            <person name="Maruyama S."/>
            <person name="Arias M.C."/>
            <person name="Ball S.G."/>
            <person name="Gile G.H."/>
            <person name="Hirakawa Y."/>
            <person name="Hopkins J.F."/>
            <person name="Rensing S.A."/>
            <person name="Schmutz J."/>
            <person name="Symeonidi A."/>
            <person name="Elias M."/>
            <person name="Eveleigh R.J."/>
            <person name="Herman E.K."/>
            <person name="Klute M.J."/>
            <person name="Nakayama T."/>
            <person name="Obornik M."/>
            <person name="Reyes-Prieto A."/>
            <person name="Armbrust E.V."/>
            <person name="Aves S.J."/>
            <person name="Beiko R.G."/>
            <person name="Coutinho P."/>
            <person name="Dacks J.B."/>
            <person name="Durnford D.G."/>
            <person name="Fast N.M."/>
            <person name="Green B.R."/>
            <person name="Grisdale C."/>
            <person name="Hempe F."/>
            <person name="Henrissat B."/>
            <person name="Hoppner M.P."/>
            <person name="Ishida K.-I."/>
            <person name="Kim E."/>
            <person name="Koreny L."/>
            <person name="Kroth P.G."/>
            <person name="Liu Y."/>
            <person name="Malik S.-B."/>
            <person name="Maier U.G."/>
            <person name="McRose D."/>
            <person name="Mock T."/>
            <person name="Neilson J.A."/>
            <person name="Onodera N.T."/>
            <person name="Poole A.M."/>
            <person name="Pritham E.J."/>
            <person name="Richards T.A."/>
            <person name="Rocap G."/>
            <person name="Roy S.W."/>
            <person name="Sarai C."/>
            <person name="Schaack S."/>
            <person name="Shirato S."/>
            <person name="Slamovits C.H."/>
            <person name="Spencer D.F."/>
            <person name="Suzuki S."/>
            <person name="Worden A.Z."/>
            <person name="Zauner S."/>
            <person name="Barry K."/>
            <person name="Bell C."/>
            <person name="Bharti A.K."/>
            <person name="Crow J.A."/>
            <person name="Grimwood J."/>
            <person name="Kramer R."/>
            <person name="Lindquist E."/>
            <person name="Lucas S."/>
            <person name="Salamov A."/>
            <person name="McFadden G.I."/>
            <person name="Lane C.E."/>
            <person name="Keeling P.J."/>
            <person name="Gray M.W."/>
            <person name="Grigoriev I.V."/>
            <person name="Archibald J.M."/>
        </authorList>
    </citation>
    <scope>NUCLEOTIDE SEQUENCE</scope>
    <source>
        <strain evidence="4">CCMP2712</strain>
    </source>
</reference>
<dbReference type="PANTHER" id="PTHR11183">
    <property type="entry name" value="GLYCOGENIN SUBFAMILY MEMBER"/>
    <property type="match status" value="1"/>
</dbReference>
<evidence type="ECO:0000313" key="4">
    <source>
        <dbReference type="Proteomes" id="UP000011087"/>
    </source>
</evidence>
<dbReference type="PaxDb" id="55529-EKX41043"/>
<reference evidence="3" key="3">
    <citation type="submission" date="2015-06" db="UniProtKB">
        <authorList>
            <consortium name="EnsemblProtists"/>
        </authorList>
    </citation>
    <scope>IDENTIFICATION</scope>
</reference>
<sequence>MSRSIPVHVLILLAQSLPSASTSAHDTIHSRAQHDAELHMLWWLPVGGRYVNPSYPSTRVTLFSPLEGSTCPDGHFVLSYGIEKPLQGSYLRFQLDGEEMVEVGVQYVGSSTWREHKVKAEPGNHVLTVDMLAPSGSLHGEEEEELLQRLMTTFTVSSEPIYETDFEYNYMPMDVVCNGFASKNIKHRCISSISPANNLQILVRISRRAPYVHDEAEKSVGENFNLSCARVQISTVDVMQVPREAYLVVEGFDDQPVLVLNDTEKFMCEDVGRSSSLRKFTFSLVELNAIKNGDLVQDWISHRVGEEHELEVKLAADETCPDEARHGRSETPAVISQERKSAWVTIVFSEDYIFGALTLVRAIRTVCKDDEARDVLILLANHIGELLNLRTMLQQYDVKVKLIDPIYSPYNEVVRESLRAGYSKLHVWNLTEYEKTPSSSVVPIKLSLMSDSVWRAMGLPSYDGSDAGLLLSLFPDHLLYHPSLVWTDFKVAGFDFTGLPKPWQEGWLRREDPVDRVCYLPLMLEWWEDFHKLIGEVPFDEPPRLARLLGEARRG</sequence>
<proteinExistence type="predicted"/>
<keyword evidence="4" id="KW-1185">Reference proteome</keyword>
<dbReference type="Proteomes" id="UP000011087">
    <property type="component" value="Unassembled WGS sequence"/>
</dbReference>
<dbReference type="Gene3D" id="3.90.550.10">
    <property type="entry name" value="Spore Coat Polysaccharide Biosynthesis Protein SpsA, Chain A"/>
    <property type="match status" value="1"/>
</dbReference>
<evidence type="ECO:0000313" key="3">
    <source>
        <dbReference type="EnsemblProtists" id="EKX41043"/>
    </source>
</evidence>
<accession>L1IXN9</accession>
<dbReference type="InterPro" id="IPR050587">
    <property type="entry name" value="GNT1/Glycosyltrans_8"/>
</dbReference>
<feature type="chain" id="PRO_5008770598" evidence="1">
    <location>
        <begin position="25"/>
        <end position="555"/>
    </location>
</feature>